<dbReference type="InterPro" id="IPR010908">
    <property type="entry name" value="Longin_dom"/>
</dbReference>
<dbReference type="Pfam" id="PF00957">
    <property type="entry name" value="Synaptobrevin"/>
    <property type="match status" value="1"/>
</dbReference>
<keyword evidence="3" id="KW-0472">Membrane</keyword>
<dbReference type="SMART" id="SM01270">
    <property type="entry name" value="Longin"/>
    <property type="match status" value="1"/>
</dbReference>
<evidence type="ECO:0000259" key="10">
    <source>
        <dbReference type="PROSITE" id="PS50892"/>
    </source>
</evidence>
<keyword evidence="2" id="KW-0488">Methylation</keyword>
<keyword evidence="11" id="KW-0012">Acyltransferase</keyword>
<reference evidence="11" key="1">
    <citation type="submission" date="2014-09" db="EMBL/GenBank/DDBJ databases">
        <title>Draft genome sequence of an oleaginous Mucoromycotina fungus Mucor ambiguus NBRC6742.</title>
        <authorList>
            <person name="Takeda I."/>
            <person name="Yamane N."/>
            <person name="Morita T."/>
            <person name="Tamano K."/>
            <person name="Machida M."/>
            <person name="Baker S."/>
            <person name="Koike H."/>
        </authorList>
    </citation>
    <scope>NUCLEOTIDE SEQUENCE</scope>
    <source>
        <strain evidence="11">NBRC 6742</strain>
    </source>
</reference>
<name>A0A0C9MSR8_9FUNG</name>
<protein>
    <submittedName>
        <fullName evidence="11">Vesicle membrane protein v-SNARE with acyltransferase activity</fullName>
    </submittedName>
</protein>
<dbReference type="SUPFAM" id="SSF58038">
    <property type="entry name" value="SNARE fusion complex"/>
    <property type="match status" value="1"/>
</dbReference>
<dbReference type="GO" id="GO:0000329">
    <property type="term" value="C:fungal-type vacuole membrane"/>
    <property type="evidence" value="ECO:0007669"/>
    <property type="project" value="EnsemblFungi"/>
</dbReference>
<dbReference type="GO" id="GO:0005768">
    <property type="term" value="C:endosome"/>
    <property type="evidence" value="ECO:0007669"/>
    <property type="project" value="EnsemblFungi"/>
</dbReference>
<evidence type="ECO:0000256" key="5">
    <source>
        <dbReference type="ARBA" id="ARBA00023288"/>
    </source>
</evidence>
<evidence type="ECO:0000256" key="4">
    <source>
        <dbReference type="ARBA" id="ARBA00023139"/>
    </source>
</evidence>
<dbReference type="STRING" id="91626.A0A0C9MSR8"/>
<dbReference type="SUPFAM" id="SSF64356">
    <property type="entry name" value="SNARE-like"/>
    <property type="match status" value="1"/>
</dbReference>
<keyword evidence="8" id="KW-0175">Coiled coil</keyword>
<evidence type="ECO:0000256" key="7">
    <source>
        <dbReference type="ARBA" id="ARBA00046278"/>
    </source>
</evidence>
<dbReference type="GO" id="GO:0061909">
    <property type="term" value="P:autophagosome-lysosome fusion"/>
    <property type="evidence" value="ECO:0007669"/>
    <property type="project" value="EnsemblFungi"/>
</dbReference>
<keyword evidence="11" id="KW-0808">Transferase</keyword>
<accession>A0A0C9MSR8</accession>
<organism evidence="11">
    <name type="scientific">Mucor ambiguus</name>
    <dbReference type="NCBI Taxonomy" id="91626"/>
    <lineage>
        <taxon>Eukaryota</taxon>
        <taxon>Fungi</taxon>
        <taxon>Fungi incertae sedis</taxon>
        <taxon>Mucoromycota</taxon>
        <taxon>Mucoromycotina</taxon>
        <taxon>Mucoromycetes</taxon>
        <taxon>Mucorales</taxon>
        <taxon>Mucorineae</taxon>
        <taxon>Mucoraceae</taxon>
        <taxon>Mucor</taxon>
    </lineage>
</organism>
<dbReference type="InterPro" id="IPR011012">
    <property type="entry name" value="Longin-like_dom_sf"/>
</dbReference>
<comment type="similarity">
    <text evidence="1">Belongs to the synaptobrevin family.</text>
</comment>
<dbReference type="PANTHER" id="PTHR45806:SF1">
    <property type="entry name" value="SYNAPTOBREVIN HOMOLOG YKT6"/>
    <property type="match status" value="1"/>
</dbReference>
<dbReference type="GO" id="GO:0006886">
    <property type="term" value="P:intracellular protein transport"/>
    <property type="evidence" value="ECO:0007669"/>
    <property type="project" value="EnsemblFungi"/>
</dbReference>
<dbReference type="CDD" id="cd14824">
    <property type="entry name" value="Longin"/>
    <property type="match status" value="1"/>
</dbReference>
<dbReference type="OrthoDB" id="27923at2759"/>
<feature type="domain" description="Longin" evidence="9">
    <location>
        <begin position="7"/>
        <end position="122"/>
    </location>
</feature>
<dbReference type="PROSITE" id="PS50892">
    <property type="entry name" value="V_SNARE"/>
    <property type="match status" value="1"/>
</dbReference>
<evidence type="ECO:0000256" key="8">
    <source>
        <dbReference type="PROSITE-ProRule" id="PRU00290"/>
    </source>
</evidence>
<evidence type="ECO:0000313" key="12">
    <source>
        <dbReference type="Proteomes" id="UP000053815"/>
    </source>
</evidence>
<comment type="subcellular location">
    <subcellularLocation>
        <location evidence="7">Endomembrane system</location>
        <topology evidence="7">Lipid-anchor</topology>
        <orientation evidence="7">Cytoplasmic side</orientation>
    </subcellularLocation>
</comment>
<dbReference type="GO" id="GO:0006888">
    <property type="term" value="P:endoplasmic reticulum to Golgi vesicle-mediated transport"/>
    <property type="evidence" value="ECO:0007669"/>
    <property type="project" value="EnsemblFungi"/>
</dbReference>
<evidence type="ECO:0000313" key="11">
    <source>
        <dbReference type="EMBL" id="GAN05108.1"/>
    </source>
</evidence>
<dbReference type="GO" id="GO:0005789">
    <property type="term" value="C:endoplasmic reticulum membrane"/>
    <property type="evidence" value="ECO:0007669"/>
    <property type="project" value="EnsemblFungi"/>
</dbReference>
<dbReference type="EMBL" id="DF836371">
    <property type="protein sequence ID" value="GAN05108.1"/>
    <property type="molecule type" value="Genomic_DNA"/>
</dbReference>
<proteinExistence type="inferred from homology"/>
<evidence type="ECO:0000256" key="6">
    <source>
        <dbReference type="ARBA" id="ARBA00023289"/>
    </source>
</evidence>
<dbReference type="InterPro" id="IPR042855">
    <property type="entry name" value="V_SNARE_CC"/>
</dbReference>
<dbReference type="GO" id="GO:0031201">
    <property type="term" value="C:SNARE complex"/>
    <property type="evidence" value="ECO:0007669"/>
    <property type="project" value="EnsemblFungi"/>
</dbReference>
<evidence type="ECO:0000256" key="1">
    <source>
        <dbReference type="ARBA" id="ARBA00008025"/>
    </source>
</evidence>
<evidence type="ECO:0000256" key="3">
    <source>
        <dbReference type="ARBA" id="ARBA00023136"/>
    </source>
</evidence>
<dbReference type="CDD" id="cd15867">
    <property type="entry name" value="R-SNARE_YKT6"/>
    <property type="match status" value="1"/>
</dbReference>
<dbReference type="GO" id="GO:0016409">
    <property type="term" value="F:palmitoyltransferase activity"/>
    <property type="evidence" value="ECO:0007669"/>
    <property type="project" value="EnsemblFungi"/>
</dbReference>
<evidence type="ECO:0000259" key="9">
    <source>
        <dbReference type="PROSITE" id="PS50859"/>
    </source>
</evidence>
<dbReference type="Pfam" id="PF13774">
    <property type="entry name" value="Longin"/>
    <property type="match status" value="1"/>
</dbReference>
<keyword evidence="6" id="KW-0636">Prenylation</keyword>
<dbReference type="Gene3D" id="1.20.5.110">
    <property type="match status" value="1"/>
</dbReference>
<dbReference type="PROSITE" id="PS50859">
    <property type="entry name" value="LONGIN"/>
    <property type="match status" value="1"/>
</dbReference>
<dbReference type="GO" id="GO:0042144">
    <property type="term" value="P:vacuole fusion, non-autophagic"/>
    <property type="evidence" value="ECO:0007669"/>
    <property type="project" value="EnsemblFungi"/>
</dbReference>
<evidence type="ECO:0000256" key="2">
    <source>
        <dbReference type="ARBA" id="ARBA00022481"/>
    </source>
</evidence>
<dbReference type="Gene3D" id="3.30.450.50">
    <property type="entry name" value="Longin domain"/>
    <property type="match status" value="1"/>
</dbReference>
<dbReference type="InterPro" id="IPR045848">
    <property type="entry name" value="R-SNARE_YKT6"/>
</dbReference>
<dbReference type="GO" id="GO:0033106">
    <property type="term" value="C:cis-Golgi network membrane"/>
    <property type="evidence" value="ECO:0007669"/>
    <property type="project" value="EnsemblFungi"/>
</dbReference>
<keyword evidence="5" id="KW-0449">Lipoprotein</keyword>
<feature type="domain" description="V-SNARE coiled-coil homology" evidence="10">
    <location>
        <begin position="136"/>
        <end position="202"/>
    </location>
</feature>
<dbReference type="Proteomes" id="UP000053815">
    <property type="component" value="Unassembled WGS sequence"/>
</dbReference>
<keyword evidence="12" id="KW-1185">Reference proteome</keyword>
<dbReference type="PANTHER" id="PTHR45806">
    <property type="entry name" value="SYNAPTOBREVIN HOMOLOG YKT6"/>
    <property type="match status" value="1"/>
</dbReference>
<gene>
    <name evidence="11" type="ORF">MAM1_0082d04577</name>
</gene>
<dbReference type="AlphaFoldDB" id="A0A0C9MSR8"/>
<sequence>MKLYSILILRKDADKAKILTSQFDLSSFGYFQRGSVQEFMNFSAATIAERTPAGQRQSVESENNVAHVYAHPQGVAGMIISDKDYPSRVAFSLLNKIMDEFLVKFPVDVWKKADTLEYPELLGYLQKYQDPQQADTIMKVQKELDETTAILHKTIDSVLQRGEKVGITKRLDSLVDRSEALSSQSKMFYKTAKKTNSCCVVM</sequence>
<keyword evidence="4" id="KW-0564">Palmitate</keyword>
<dbReference type="GO" id="GO:0000421">
    <property type="term" value="C:autophagosome membrane"/>
    <property type="evidence" value="ECO:0007669"/>
    <property type="project" value="EnsemblFungi"/>
</dbReference>
<dbReference type="GO" id="GO:0005484">
    <property type="term" value="F:SNAP receptor activity"/>
    <property type="evidence" value="ECO:0007669"/>
    <property type="project" value="EnsemblFungi"/>
</dbReference>
<dbReference type="GO" id="GO:0006891">
    <property type="term" value="P:intra-Golgi vesicle-mediated transport"/>
    <property type="evidence" value="ECO:0007669"/>
    <property type="project" value="EnsemblFungi"/>
</dbReference>